<name>A0A8W8NI63_MAGGI</name>
<keyword evidence="7" id="KW-0408">Iron</keyword>
<evidence type="ECO:0000256" key="2">
    <source>
        <dbReference type="ARBA" id="ARBA00007443"/>
    </source>
</evidence>
<evidence type="ECO:0000256" key="3">
    <source>
        <dbReference type="ARBA" id="ARBA00022723"/>
    </source>
</evidence>
<dbReference type="InterPro" id="IPR019601">
    <property type="entry name" value="Oxoglutarate/Fe-dep_Oase_C"/>
</dbReference>
<evidence type="ECO:0000256" key="6">
    <source>
        <dbReference type="ARBA" id="ARBA00023002"/>
    </source>
</evidence>
<dbReference type="InterPro" id="IPR051842">
    <property type="entry name" value="uS12_prolyl_hydroxylase"/>
</dbReference>
<evidence type="ECO:0000256" key="9">
    <source>
        <dbReference type="ARBA" id="ARBA00047444"/>
    </source>
</evidence>
<evidence type="ECO:0000256" key="7">
    <source>
        <dbReference type="ARBA" id="ARBA00023004"/>
    </source>
</evidence>
<dbReference type="PANTHER" id="PTHR12117">
    <property type="entry name" value="HISTONE ACETYLTRANSFERASE COMPLEX"/>
    <property type="match status" value="1"/>
</dbReference>
<dbReference type="Proteomes" id="UP000005408">
    <property type="component" value="Unassembled WGS sequence"/>
</dbReference>
<dbReference type="GO" id="GO:0005506">
    <property type="term" value="F:iron ion binding"/>
    <property type="evidence" value="ECO:0007669"/>
    <property type="project" value="InterPro"/>
</dbReference>
<sequence length="504" mass="57554">MSGKRKSSKSNANTTSKKTRIKGHCEISVNSVFDDEAVLKKLTHFVEEELENGDSCECGDIKAYRRPFFHCMLSNLVQKKDFTANLQDEILDLNFVEKNNDLYKFHQSTEDLKVTKLPNLSAIRDVIYTSVREWIIKMTGIKLSTQVDMSCAMYRYTDVLSCHDDELDDRRVAFIYYLVPESWNEGDGGRLQLFSLDDNGEPKEIIKNLIPVQNSFVFFEVTPASFHQVEEVLTEDKTRLSISGWFHGPRIDRPSPYVEAPPTASQSVSIEEDDFYSWLNPQYLDSATQASIKETFVEESQIELSNFLQENMYEELASLLSGIDRSKWSNKGPPNKRNYMSIDVNELPDHVTKCLKFLQSDAFFLILSSLTGLKLHELAEVSDSEEEEEQTNQKGDSPRCHCEVRKWQHGSYTLVHDTDAETKHCALDAVLYIGCGDWQTENGGITSYIAKGEDEELLSVCPTPNSLALVYRDTETLKFVKHINARVNDTPNKGFMDISCVYYE</sequence>
<comment type="similarity">
    <text evidence="2">Belongs to the TPA1 family.</text>
</comment>
<keyword evidence="4" id="KW-0847">Vitamin C</keyword>
<evidence type="ECO:0000256" key="4">
    <source>
        <dbReference type="ARBA" id="ARBA00022896"/>
    </source>
</evidence>
<protein>
    <recommendedName>
        <fullName evidence="8">uS12 prolyl 3-hydroxylase</fullName>
    </recommendedName>
</protein>
<dbReference type="GO" id="GO:0031543">
    <property type="term" value="F:peptidyl-proline dioxygenase activity"/>
    <property type="evidence" value="ECO:0007669"/>
    <property type="project" value="TreeGrafter"/>
</dbReference>
<reference evidence="11" key="1">
    <citation type="submission" date="2022-08" db="UniProtKB">
        <authorList>
            <consortium name="EnsemblMetazoa"/>
        </authorList>
    </citation>
    <scope>IDENTIFICATION</scope>
    <source>
        <strain evidence="11">05x7-T-G4-1.051#20</strain>
    </source>
</reference>
<keyword evidence="12" id="KW-1185">Reference proteome</keyword>
<feature type="domain" description="Fe2OG dioxygenase" evidence="10">
    <location>
        <begin position="145"/>
        <end position="248"/>
    </location>
</feature>
<dbReference type="OMA" id="HDHEILY"/>
<dbReference type="OrthoDB" id="430522at2759"/>
<dbReference type="PROSITE" id="PS51471">
    <property type="entry name" value="FE2OG_OXY"/>
    <property type="match status" value="1"/>
</dbReference>
<dbReference type="GO" id="GO:0006449">
    <property type="term" value="P:regulation of translational termination"/>
    <property type="evidence" value="ECO:0007669"/>
    <property type="project" value="TreeGrafter"/>
</dbReference>
<evidence type="ECO:0000313" key="12">
    <source>
        <dbReference type="Proteomes" id="UP000005408"/>
    </source>
</evidence>
<comment type="catalytic activity">
    <reaction evidence="9">
        <text>[ribosomal protein uS12]-L-proline + 2-oxoglutarate + O2 = [ribosomal protein uS12]-(3S)-3-hydroxy-L-proline + succinate + CO2</text>
        <dbReference type="Rhea" id="RHEA:54156"/>
        <dbReference type="Rhea" id="RHEA-COMP:13816"/>
        <dbReference type="Rhea" id="RHEA-COMP:13818"/>
        <dbReference type="ChEBI" id="CHEBI:15379"/>
        <dbReference type="ChEBI" id="CHEBI:16526"/>
        <dbReference type="ChEBI" id="CHEBI:16810"/>
        <dbReference type="ChEBI" id="CHEBI:30031"/>
        <dbReference type="ChEBI" id="CHEBI:50342"/>
        <dbReference type="ChEBI" id="CHEBI:85428"/>
    </reaction>
</comment>
<evidence type="ECO:0000256" key="1">
    <source>
        <dbReference type="ARBA" id="ARBA00001961"/>
    </source>
</evidence>
<dbReference type="AlphaFoldDB" id="A0A8W8NI63"/>
<dbReference type="InterPro" id="IPR039558">
    <property type="entry name" value="TPA1/OFD1_N"/>
</dbReference>
<comment type="cofactor">
    <cofactor evidence="1">
        <name>L-ascorbate</name>
        <dbReference type="ChEBI" id="CHEBI:38290"/>
    </cofactor>
</comment>
<evidence type="ECO:0000256" key="8">
    <source>
        <dbReference type="ARBA" id="ARBA00029938"/>
    </source>
</evidence>
<dbReference type="Pfam" id="PF13661">
    <property type="entry name" value="2OG-FeII_Oxy_4"/>
    <property type="match status" value="1"/>
</dbReference>
<organism evidence="11 12">
    <name type="scientific">Magallana gigas</name>
    <name type="common">Pacific oyster</name>
    <name type="synonym">Crassostrea gigas</name>
    <dbReference type="NCBI Taxonomy" id="29159"/>
    <lineage>
        <taxon>Eukaryota</taxon>
        <taxon>Metazoa</taxon>
        <taxon>Spiralia</taxon>
        <taxon>Lophotrochozoa</taxon>
        <taxon>Mollusca</taxon>
        <taxon>Bivalvia</taxon>
        <taxon>Autobranchia</taxon>
        <taxon>Pteriomorphia</taxon>
        <taxon>Ostreida</taxon>
        <taxon>Ostreoidea</taxon>
        <taxon>Ostreidae</taxon>
        <taxon>Magallana</taxon>
    </lineage>
</organism>
<dbReference type="GO" id="GO:0031418">
    <property type="term" value="F:L-ascorbic acid binding"/>
    <property type="evidence" value="ECO:0007669"/>
    <property type="project" value="UniProtKB-KW"/>
</dbReference>
<dbReference type="EnsemblMetazoa" id="G590.1">
    <property type="protein sequence ID" value="G590.1:cds"/>
    <property type="gene ID" value="G590"/>
</dbReference>
<dbReference type="Pfam" id="PF10637">
    <property type="entry name" value="Ofd1_CTDD"/>
    <property type="match status" value="1"/>
</dbReference>
<dbReference type="SMART" id="SM00702">
    <property type="entry name" value="P4Hc"/>
    <property type="match status" value="1"/>
</dbReference>
<evidence type="ECO:0000313" key="11">
    <source>
        <dbReference type="EnsemblMetazoa" id="G590.1:cds"/>
    </source>
</evidence>
<accession>A0A8W8NI63</accession>
<keyword evidence="6" id="KW-0560">Oxidoreductase</keyword>
<dbReference type="PANTHER" id="PTHR12117:SF0">
    <property type="entry name" value="PROLYL 3-HYDROXYLASE OGFOD1"/>
    <property type="match status" value="1"/>
</dbReference>
<proteinExistence type="inferred from homology"/>
<keyword evidence="3" id="KW-0479">Metal-binding</keyword>
<evidence type="ECO:0000256" key="5">
    <source>
        <dbReference type="ARBA" id="ARBA00022964"/>
    </source>
</evidence>
<dbReference type="InterPro" id="IPR006620">
    <property type="entry name" value="Pro_4_hyd_alph"/>
</dbReference>
<keyword evidence="5" id="KW-0223">Dioxygenase</keyword>
<dbReference type="GO" id="GO:0005737">
    <property type="term" value="C:cytoplasm"/>
    <property type="evidence" value="ECO:0007669"/>
    <property type="project" value="TreeGrafter"/>
</dbReference>
<dbReference type="Gene3D" id="2.60.120.620">
    <property type="entry name" value="q2cbj1_9rhob like domain"/>
    <property type="match status" value="2"/>
</dbReference>
<evidence type="ECO:0000259" key="10">
    <source>
        <dbReference type="PROSITE" id="PS51471"/>
    </source>
</evidence>
<dbReference type="InterPro" id="IPR005123">
    <property type="entry name" value="Oxoglu/Fe-dep_dioxygenase_dom"/>
</dbReference>